<evidence type="ECO:0000256" key="3">
    <source>
        <dbReference type="ARBA" id="ARBA00023163"/>
    </source>
</evidence>
<feature type="domain" description="HTH luxR-type" evidence="4">
    <location>
        <begin position="206"/>
        <end position="271"/>
    </location>
</feature>
<proteinExistence type="predicted"/>
<keyword evidence="1" id="KW-0805">Transcription regulation</keyword>
<keyword evidence="2" id="KW-0238">DNA-binding</keyword>
<keyword evidence="3" id="KW-0804">Transcription</keyword>
<dbReference type="PANTHER" id="PTHR44688">
    <property type="entry name" value="DNA-BINDING TRANSCRIPTIONAL ACTIVATOR DEVR_DOSR"/>
    <property type="match status" value="1"/>
</dbReference>
<gene>
    <name evidence="5" type="ORF">P9H32_14745</name>
</gene>
<reference evidence="5 6" key="1">
    <citation type="journal article" date="2024" name="Appl. Environ. Microbiol.">
        <title>Pontiella agarivorans sp. nov., a novel marine anaerobic bacterium capable of degrading macroalgal polysaccharides and fixing nitrogen.</title>
        <authorList>
            <person name="Liu N."/>
            <person name="Kivenson V."/>
            <person name="Peng X."/>
            <person name="Cui Z."/>
            <person name="Lankiewicz T.S."/>
            <person name="Gosselin K.M."/>
            <person name="English C.J."/>
            <person name="Blair E.M."/>
            <person name="O'Malley M.A."/>
            <person name="Valentine D.L."/>
        </authorList>
    </citation>
    <scope>NUCLEOTIDE SEQUENCE [LARGE SCALE GENOMIC DNA]</scope>
    <source>
        <strain evidence="5 6">NLcol2</strain>
    </source>
</reference>
<evidence type="ECO:0000313" key="6">
    <source>
        <dbReference type="Proteomes" id="UP001290861"/>
    </source>
</evidence>
<dbReference type="Proteomes" id="UP001290861">
    <property type="component" value="Unassembled WGS sequence"/>
</dbReference>
<evidence type="ECO:0000259" key="4">
    <source>
        <dbReference type="PROSITE" id="PS50043"/>
    </source>
</evidence>
<dbReference type="SUPFAM" id="SSF46894">
    <property type="entry name" value="C-terminal effector domain of the bipartite response regulators"/>
    <property type="match status" value="1"/>
</dbReference>
<dbReference type="InterPro" id="IPR016032">
    <property type="entry name" value="Sig_transdc_resp-reg_C-effctor"/>
</dbReference>
<dbReference type="PANTHER" id="PTHR44688:SF16">
    <property type="entry name" value="DNA-BINDING TRANSCRIPTIONAL ACTIVATOR DEVR_DOSR"/>
    <property type="match status" value="1"/>
</dbReference>
<organism evidence="5 6">
    <name type="scientific">Pontiella agarivorans</name>
    <dbReference type="NCBI Taxonomy" id="3038953"/>
    <lineage>
        <taxon>Bacteria</taxon>
        <taxon>Pseudomonadati</taxon>
        <taxon>Kiritimatiellota</taxon>
        <taxon>Kiritimatiellia</taxon>
        <taxon>Kiritimatiellales</taxon>
        <taxon>Pontiellaceae</taxon>
        <taxon>Pontiella</taxon>
    </lineage>
</organism>
<evidence type="ECO:0000313" key="5">
    <source>
        <dbReference type="EMBL" id="MDZ8119885.1"/>
    </source>
</evidence>
<keyword evidence="6" id="KW-1185">Reference proteome</keyword>
<dbReference type="PROSITE" id="PS50043">
    <property type="entry name" value="HTH_LUXR_2"/>
    <property type="match status" value="1"/>
</dbReference>
<dbReference type="CDD" id="cd06170">
    <property type="entry name" value="LuxR_C_like"/>
    <property type="match status" value="1"/>
</dbReference>
<dbReference type="Pfam" id="PF00196">
    <property type="entry name" value="GerE"/>
    <property type="match status" value="1"/>
</dbReference>
<dbReference type="RefSeq" id="WP_322609667.1">
    <property type="nucleotide sequence ID" value="NZ_JARVCO010000012.1"/>
</dbReference>
<protein>
    <submittedName>
        <fullName evidence="5">LuxR C-terminal-related transcriptional regulator</fullName>
    </submittedName>
</protein>
<dbReference type="InterPro" id="IPR036388">
    <property type="entry name" value="WH-like_DNA-bd_sf"/>
</dbReference>
<dbReference type="SMART" id="SM00421">
    <property type="entry name" value="HTH_LUXR"/>
    <property type="match status" value="1"/>
</dbReference>
<evidence type="ECO:0000256" key="2">
    <source>
        <dbReference type="ARBA" id="ARBA00023125"/>
    </source>
</evidence>
<dbReference type="Gene3D" id="1.10.10.10">
    <property type="entry name" value="Winged helix-like DNA-binding domain superfamily/Winged helix DNA-binding domain"/>
    <property type="match status" value="1"/>
</dbReference>
<evidence type="ECO:0000256" key="1">
    <source>
        <dbReference type="ARBA" id="ARBA00023015"/>
    </source>
</evidence>
<dbReference type="PRINTS" id="PR00038">
    <property type="entry name" value="HTHLUXR"/>
</dbReference>
<name>A0ABU5N0B2_9BACT</name>
<sequence length="276" mass="32224">MENFTNAGYRNLSEADLQRTVKVCDLLHQANENRSFTKHMHAVLMQMFSNVHFSSELYQLEPFTLLEQELPTVDDRLVPIFKKCILDHPYASQMVSQTVPELSMTQLEPSMKELLKTALYNEFYSKVEAQNQIWIGLRDGNELLTGVYSRERKYSEKHRSMMGIILPHLELAWKHWKQTRSLKMKLGMLKDALFQSEEQEAVAARLRKAIDALPSRQREVIEQVAAGLDNQQIADELNISKRTVQKHLELIFRALEVHHRTELVAKWHKAHSIQLY</sequence>
<accession>A0ABU5N0B2</accession>
<dbReference type="EMBL" id="JARVCO010000012">
    <property type="protein sequence ID" value="MDZ8119885.1"/>
    <property type="molecule type" value="Genomic_DNA"/>
</dbReference>
<dbReference type="InterPro" id="IPR000792">
    <property type="entry name" value="Tscrpt_reg_LuxR_C"/>
</dbReference>
<comment type="caution">
    <text evidence="5">The sequence shown here is derived from an EMBL/GenBank/DDBJ whole genome shotgun (WGS) entry which is preliminary data.</text>
</comment>